<feature type="transmembrane region" description="Helical" evidence="1">
    <location>
        <begin position="346"/>
        <end position="364"/>
    </location>
</feature>
<reference evidence="2 3" key="1">
    <citation type="submission" date="2019-07" db="EMBL/GenBank/DDBJ databases">
        <title>R&amp;d 2014.</title>
        <authorList>
            <person name="Klenk H.-P."/>
        </authorList>
    </citation>
    <scope>NUCLEOTIDE SEQUENCE [LARGE SCALE GENOMIC DNA]</scope>
    <source>
        <strain evidence="2 3">DSM 43194</strain>
    </source>
</reference>
<feature type="transmembrane region" description="Helical" evidence="1">
    <location>
        <begin position="291"/>
        <end position="311"/>
    </location>
</feature>
<dbReference type="OrthoDB" id="9787548at2"/>
<feature type="transmembrane region" description="Helical" evidence="1">
    <location>
        <begin position="174"/>
        <end position="195"/>
    </location>
</feature>
<dbReference type="GO" id="GO:0046873">
    <property type="term" value="F:metal ion transmembrane transporter activity"/>
    <property type="evidence" value="ECO:0007669"/>
    <property type="project" value="InterPro"/>
</dbReference>
<accession>A0A660CLP1</accession>
<keyword evidence="1" id="KW-0472">Membrane</keyword>
<dbReference type="GO" id="GO:0016020">
    <property type="term" value="C:membrane"/>
    <property type="evidence" value="ECO:0007669"/>
    <property type="project" value="UniProtKB-SubCell"/>
</dbReference>
<dbReference type="EMBL" id="VLJV01000001">
    <property type="protein sequence ID" value="TWH22131.1"/>
    <property type="molecule type" value="Genomic_DNA"/>
</dbReference>
<evidence type="ECO:0000313" key="2">
    <source>
        <dbReference type="EMBL" id="TWH22131.1"/>
    </source>
</evidence>
<feature type="transmembrane region" description="Helical" evidence="1">
    <location>
        <begin position="456"/>
        <end position="477"/>
    </location>
</feature>
<feature type="transmembrane region" description="Helical" evidence="1">
    <location>
        <begin position="61"/>
        <end position="88"/>
    </location>
</feature>
<dbReference type="RefSeq" id="WP_030533764.1">
    <property type="nucleotide sequence ID" value="NZ_JOIJ01000018.1"/>
</dbReference>
<feature type="transmembrane region" description="Helical" evidence="1">
    <location>
        <begin position="109"/>
        <end position="133"/>
    </location>
</feature>
<dbReference type="AlphaFoldDB" id="A0A660CLP1"/>
<evidence type="ECO:0000313" key="3">
    <source>
        <dbReference type="Proteomes" id="UP000317303"/>
    </source>
</evidence>
<proteinExistence type="predicted"/>
<organism evidence="2 3">
    <name type="scientific">Prauserella rugosa</name>
    <dbReference type="NCBI Taxonomy" id="43354"/>
    <lineage>
        <taxon>Bacteria</taxon>
        <taxon>Bacillati</taxon>
        <taxon>Actinomycetota</taxon>
        <taxon>Actinomycetes</taxon>
        <taxon>Pseudonocardiales</taxon>
        <taxon>Pseudonocardiaceae</taxon>
        <taxon>Prauserella</taxon>
    </lineage>
</organism>
<protein>
    <submittedName>
        <fullName evidence="2">Natural resistance-associated macrophage protein</fullName>
    </submittedName>
</protein>
<feature type="transmembrane region" description="Helical" evidence="1">
    <location>
        <begin position="416"/>
        <end position="436"/>
    </location>
</feature>
<gene>
    <name evidence="2" type="ORF">JD82_04005</name>
</gene>
<sequence length="480" mass="50806">MSTQDAGFPAEQARLPEVPPELAARRLSLGTIVKFFGPGAIIASLTVGSGETVLASRMGAVFGFAVLWVVVVGAVAKAAVIYSSNRYIVLTGEHPMRGIARVIPGPRGWFPMLIGALAVLSFPFVASALASGIGGYLNRVAGGPAIAWGLVLLVLAAAIAWFGWYALLERAQIAIVALKVTLVVVAVFAANPQWLDVLAGFVPQPFAYEPFVHVEYPDIAAESAWVEAVVFMGGLGGGMYDYIGYAGLMREKRWGALGLPGRGDDVPVVEPLALQDTDQERRRARGWARAPLGDVVLSFATMALTAVAFIITGKEILGAAHNVPSGNDVLTYQGDVLGVIHPLFQYFYIVAIIMVFLGTMYAIWEVYTRTTHESLSAVSKRVHAGGVGRTRRWVYGYVLLGGIALVLTGGDLVKLISPANIVGGTVAVGAYGFGLLALEKRVLPAGFRIGRAGRALIWASSFVLLGAGLIALAQYVGLVR</sequence>
<feature type="transmembrane region" description="Helical" evidence="1">
    <location>
        <begin position="393"/>
        <end position="410"/>
    </location>
</feature>
<feature type="transmembrane region" description="Helical" evidence="1">
    <location>
        <begin position="35"/>
        <end position="55"/>
    </location>
</feature>
<evidence type="ECO:0000256" key="1">
    <source>
        <dbReference type="SAM" id="Phobius"/>
    </source>
</evidence>
<name>A0A660CLP1_9PSEU</name>
<keyword evidence="3" id="KW-1185">Reference proteome</keyword>
<dbReference type="Proteomes" id="UP000317303">
    <property type="component" value="Unassembled WGS sequence"/>
</dbReference>
<feature type="transmembrane region" description="Helical" evidence="1">
    <location>
        <begin position="145"/>
        <end position="167"/>
    </location>
</feature>
<feature type="transmembrane region" description="Helical" evidence="1">
    <location>
        <begin position="224"/>
        <end position="243"/>
    </location>
</feature>
<keyword evidence="1" id="KW-0812">Transmembrane</keyword>
<keyword evidence="1" id="KW-1133">Transmembrane helix</keyword>
<comment type="caution">
    <text evidence="2">The sequence shown here is derived from an EMBL/GenBank/DDBJ whole genome shotgun (WGS) entry which is preliminary data.</text>
</comment>
<dbReference type="NCBIfam" id="NF037982">
    <property type="entry name" value="Nramp_1"/>
    <property type="match status" value="1"/>
</dbReference>